<keyword evidence="7" id="KW-0333">Golgi apparatus</keyword>
<dbReference type="AlphaFoldDB" id="A0A1U8A1Q2"/>
<keyword evidence="5 7" id="KW-1133">Transmembrane helix</keyword>
<keyword evidence="2 7" id="KW-0337">GPI-anchor biosynthesis</keyword>
<evidence type="ECO:0000256" key="1">
    <source>
        <dbReference type="ARBA" id="ARBA00004127"/>
    </source>
</evidence>
<reference evidence="9" key="1">
    <citation type="submission" date="2025-08" db="UniProtKB">
        <authorList>
            <consortium name="RefSeq"/>
        </authorList>
    </citation>
    <scope>IDENTIFICATION</scope>
</reference>
<dbReference type="RefSeq" id="XP_010255551.1">
    <property type="nucleotide sequence ID" value="XM_010257249.2"/>
</dbReference>
<evidence type="ECO:0000313" key="9">
    <source>
        <dbReference type="RefSeq" id="XP_010255551.1"/>
    </source>
</evidence>
<evidence type="ECO:0000256" key="5">
    <source>
        <dbReference type="ARBA" id="ARBA00022989"/>
    </source>
</evidence>
<feature type="transmembrane region" description="Helical" evidence="7">
    <location>
        <begin position="249"/>
        <end position="271"/>
    </location>
</feature>
<organism evidence="8 9">
    <name type="scientific">Nelumbo nucifera</name>
    <name type="common">Sacred lotus</name>
    <dbReference type="NCBI Taxonomy" id="4432"/>
    <lineage>
        <taxon>Eukaryota</taxon>
        <taxon>Viridiplantae</taxon>
        <taxon>Streptophyta</taxon>
        <taxon>Embryophyta</taxon>
        <taxon>Tracheophyta</taxon>
        <taxon>Spermatophyta</taxon>
        <taxon>Magnoliopsida</taxon>
        <taxon>Proteales</taxon>
        <taxon>Nelumbonaceae</taxon>
        <taxon>Nelumbo</taxon>
    </lineage>
</organism>
<keyword evidence="6 7" id="KW-0472">Membrane</keyword>
<dbReference type="eggNOG" id="KOG2970">
    <property type="taxonomic scope" value="Eukaryota"/>
</dbReference>
<dbReference type="GO" id="GO:0016788">
    <property type="term" value="F:hydrolase activity, acting on ester bonds"/>
    <property type="evidence" value="ECO:0000318"/>
    <property type="project" value="GO_Central"/>
</dbReference>
<dbReference type="STRING" id="4432.A0A1U8A1Q2"/>
<dbReference type="Pfam" id="PF04080">
    <property type="entry name" value="Per1"/>
    <property type="match status" value="1"/>
</dbReference>
<dbReference type="GeneID" id="104596188"/>
<feature type="transmembrane region" description="Helical" evidence="7">
    <location>
        <begin position="223"/>
        <end position="243"/>
    </location>
</feature>
<gene>
    <name evidence="9" type="primary">LOC104596188</name>
</gene>
<evidence type="ECO:0000313" key="8">
    <source>
        <dbReference type="Proteomes" id="UP000189703"/>
    </source>
</evidence>
<dbReference type="PANTHER" id="PTHR13148:SF0">
    <property type="entry name" value="POST-GPI ATTACHMENT TO PROTEINS FACTOR 3"/>
    <property type="match status" value="1"/>
</dbReference>
<evidence type="ECO:0000256" key="2">
    <source>
        <dbReference type="ARBA" id="ARBA00022502"/>
    </source>
</evidence>
<dbReference type="OrthoDB" id="419770at2759"/>
<evidence type="ECO:0000256" key="7">
    <source>
        <dbReference type="RuleBase" id="RU365066"/>
    </source>
</evidence>
<dbReference type="Proteomes" id="UP000189703">
    <property type="component" value="Unplaced"/>
</dbReference>
<feature type="transmembrane region" description="Helical" evidence="7">
    <location>
        <begin position="158"/>
        <end position="181"/>
    </location>
</feature>
<dbReference type="GO" id="GO:0005789">
    <property type="term" value="C:endoplasmic reticulum membrane"/>
    <property type="evidence" value="ECO:0000318"/>
    <property type="project" value="GO_Central"/>
</dbReference>
<feature type="transmembrane region" description="Helical" evidence="7">
    <location>
        <begin position="124"/>
        <end position="146"/>
    </location>
</feature>
<evidence type="ECO:0000256" key="4">
    <source>
        <dbReference type="ARBA" id="ARBA00022729"/>
    </source>
</evidence>
<comment type="subcellular location">
    <subcellularLocation>
        <location evidence="1">Endomembrane system</location>
        <topology evidence="1">Multi-pass membrane protein</topology>
    </subcellularLocation>
    <subcellularLocation>
        <location evidence="7">Golgi apparatus membrane</location>
        <topology evidence="7">Multi-pass membrane protein</topology>
    </subcellularLocation>
</comment>
<feature type="signal peptide" evidence="7">
    <location>
        <begin position="1"/>
        <end position="22"/>
    </location>
</feature>
<dbReference type="KEGG" id="nnu:104596188"/>
<sequence length="342" mass="39441">MADRCWIAFLAALSCLFGVLNASAGDSDPLYKACLEQCEKTGCVRDLCFQHCRFSSDGVPIDGPWYMQEPLYLRWKQWDCQSDCRYHCMLDREREREKLGNRPVKYHGKWPFQHVFGIQEPVSVALSALNLAIQFHGWLSFFILLYYKLPLRPNKKTFYEYTGLFHIYGLLSMNSWFWSAVFHTRDVGLTEKLHYSSAVAFLVYTLILAILRTFNVRDEAARVLVAAPLIAFVTTHILYLNFYKLDYGLNMKVCLIIGIAQLLLWAVWAVLAHHPSRLKLWIVVMGGGLAMLLGVYDFPPHRGFVDVHALQHAATIPLSYLSWSFIKDDAEFRTLNLVKKVK</sequence>
<dbReference type="PANTHER" id="PTHR13148">
    <property type="entry name" value="PER1-RELATED"/>
    <property type="match status" value="1"/>
</dbReference>
<evidence type="ECO:0000256" key="6">
    <source>
        <dbReference type="ARBA" id="ARBA00023136"/>
    </source>
</evidence>
<dbReference type="OMA" id="VPIDGPW"/>
<comment type="function">
    <text evidence="7">Involved in the lipid remodeling steps of GPI-anchor maturation.</text>
</comment>
<keyword evidence="3 7" id="KW-0812">Transmembrane</keyword>
<proteinExistence type="inferred from homology"/>
<dbReference type="InParanoid" id="A0A1U8A1Q2"/>
<keyword evidence="8" id="KW-1185">Reference proteome</keyword>
<dbReference type="InterPro" id="IPR007217">
    <property type="entry name" value="Per1-like"/>
</dbReference>
<name>A0A1U8A1Q2_NELNU</name>
<protein>
    <recommendedName>
        <fullName evidence="7">Post-GPI attachment to proteins factor 3</fullName>
    </recommendedName>
</protein>
<comment type="caution">
    <text evidence="7">Lacks conserved residue(s) required for the propagation of feature annotation.</text>
</comment>
<keyword evidence="4 7" id="KW-0732">Signal</keyword>
<dbReference type="FunCoup" id="A0A1U8A1Q2">
    <property type="interactions" value="3267"/>
</dbReference>
<feature type="chain" id="PRO_5016483656" description="Post-GPI attachment to proteins factor 3" evidence="7">
    <location>
        <begin position="23"/>
        <end position="342"/>
    </location>
</feature>
<dbReference type="PROSITE" id="PS51257">
    <property type="entry name" value="PROKAR_LIPOPROTEIN"/>
    <property type="match status" value="1"/>
</dbReference>
<feature type="transmembrane region" description="Helical" evidence="7">
    <location>
        <begin position="278"/>
        <end position="296"/>
    </location>
</feature>
<evidence type="ECO:0000256" key="3">
    <source>
        <dbReference type="ARBA" id="ARBA00022692"/>
    </source>
</evidence>
<comment type="similarity">
    <text evidence="7">Belongs to the PGAP3 family.</text>
</comment>
<dbReference type="GO" id="GO:0006506">
    <property type="term" value="P:GPI anchor biosynthetic process"/>
    <property type="evidence" value="ECO:0000318"/>
    <property type="project" value="GO_Central"/>
</dbReference>
<dbReference type="GO" id="GO:0000139">
    <property type="term" value="C:Golgi membrane"/>
    <property type="evidence" value="ECO:0007669"/>
    <property type="project" value="UniProtKB-SubCell"/>
</dbReference>
<feature type="transmembrane region" description="Helical" evidence="7">
    <location>
        <begin position="193"/>
        <end position="211"/>
    </location>
</feature>
<accession>A0A1U8A1Q2</accession>